<dbReference type="PANTHER" id="PTHR39465">
    <property type="entry name" value="DNA LIGASE D, 3'-PHOSPHOESTERASE DOMAIN"/>
    <property type="match status" value="1"/>
</dbReference>
<sequence>MIDKDAFIFVIQKHHARNLHYDLRLEMDGVLKSWAIPKEPPIVEGVKRLAIQTDDHAIEYADFEGTIPEGSYGAGKVEIWDHGRFEPVVVKEKEVVFSLSGEKMKGKFVLVKTNFGKAKNSWLFFKKNE</sequence>
<evidence type="ECO:0000313" key="2">
    <source>
        <dbReference type="EMBL" id="KGK99812.1"/>
    </source>
</evidence>
<dbReference type="AlphaFoldDB" id="A0A099T3Z3"/>
<evidence type="ECO:0000313" key="3">
    <source>
        <dbReference type="Proteomes" id="UP000029859"/>
    </source>
</evidence>
<protein>
    <submittedName>
        <fullName evidence="2">3'-phosphoesterase</fullName>
    </submittedName>
</protein>
<dbReference type="NCBIfam" id="TIGR02777">
    <property type="entry name" value="LigD_PE_dom"/>
    <property type="match status" value="1"/>
</dbReference>
<accession>A0A099T3Z3</accession>
<reference evidence="2 3" key="1">
    <citation type="submission" date="2014-09" db="EMBL/GenBank/DDBJ databases">
        <title>Draft genome sequence of an obligately methylotrophic methanogen, Methanococcoides methylutens, isolated from marine sediment.</title>
        <authorList>
            <person name="Guan Y."/>
            <person name="Ngugi D.K."/>
            <person name="Blom J."/>
            <person name="Ali S."/>
            <person name="Ferry J.G."/>
            <person name="Stingl U."/>
        </authorList>
    </citation>
    <scope>NUCLEOTIDE SEQUENCE [LARGE SCALE GENOMIC DNA]</scope>
    <source>
        <strain evidence="2 3">DSM 2657</strain>
    </source>
</reference>
<keyword evidence="3" id="KW-1185">Reference proteome</keyword>
<feature type="domain" description="DNA ligase D 3'-phosphoesterase" evidence="1">
    <location>
        <begin position="12"/>
        <end position="112"/>
    </location>
</feature>
<name>A0A099T3Z3_METMT</name>
<dbReference type="InterPro" id="IPR014144">
    <property type="entry name" value="LigD_PE_domain"/>
</dbReference>
<proteinExistence type="predicted"/>
<comment type="caution">
    <text evidence="2">The sequence shown here is derived from an EMBL/GenBank/DDBJ whole genome shotgun (WGS) entry which is preliminary data.</text>
</comment>
<organism evidence="2 3">
    <name type="scientific">Methanococcoides methylutens</name>
    <dbReference type="NCBI Taxonomy" id="2226"/>
    <lineage>
        <taxon>Archaea</taxon>
        <taxon>Methanobacteriati</taxon>
        <taxon>Methanobacteriota</taxon>
        <taxon>Stenosarchaea group</taxon>
        <taxon>Methanomicrobia</taxon>
        <taxon>Methanosarcinales</taxon>
        <taxon>Methanosarcinaceae</taxon>
        <taxon>Methanococcoides</taxon>
    </lineage>
</organism>
<dbReference type="PANTHER" id="PTHR39465:SF1">
    <property type="entry name" value="DNA LIGASE D 3'-PHOSPHOESTERASE DOMAIN-CONTAINING PROTEIN"/>
    <property type="match status" value="1"/>
</dbReference>
<evidence type="ECO:0000259" key="1">
    <source>
        <dbReference type="Pfam" id="PF13298"/>
    </source>
</evidence>
<dbReference type="Proteomes" id="UP000029859">
    <property type="component" value="Unassembled WGS sequence"/>
</dbReference>
<dbReference type="Pfam" id="PF13298">
    <property type="entry name" value="LigD_N"/>
    <property type="match status" value="1"/>
</dbReference>
<gene>
    <name evidence="2" type="ORF">LI82_01030</name>
</gene>
<dbReference type="EMBL" id="JRHO01000002">
    <property type="protein sequence ID" value="KGK99812.1"/>
    <property type="molecule type" value="Genomic_DNA"/>
</dbReference>